<dbReference type="Proteomes" id="UP000266841">
    <property type="component" value="Unassembled WGS sequence"/>
</dbReference>
<feature type="domain" description="Helicase-associated" evidence="2">
    <location>
        <begin position="341"/>
        <end position="397"/>
    </location>
</feature>
<feature type="non-terminal residue" evidence="3">
    <location>
        <position position="478"/>
    </location>
</feature>
<gene>
    <name evidence="3" type="ORF">THAOC_30961</name>
</gene>
<keyword evidence="4" id="KW-1185">Reference proteome</keyword>
<feature type="domain" description="Helicase-associated" evidence="2">
    <location>
        <begin position="412"/>
        <end position="469"/>
    </location>
</feature>
<reference evidence="3 4" key="1">
    <citation type="journal article" date="2012" name="Genome Biol.">
        <title>Genome and low-iron response of an oceanic diatom adapted to chronic iron limitation.</title>
        <authorList>
            <person name="Lommer M."/>
            <person name="Specht M."/>
            <person name="Roy A.S."/>
            <person name="Kraemer L."/>
            <person name="Andreson R."/>
            <person name="Gutowska M.A."/>
            <person name="Wolf J."/>
            <person name="Bergner S.V."/>
            <person name="Schilhabel M.B."/>
            <person name="Klostermeier U.C."/>
            <person name="Beiko R.G."/>
            <person name="Rosenstiel P."/>
            <person name="Hippler M."/>
            <person name="Laroche J."/>
        </authorList>
    </citation>
    <scope>NUCLEOTIDE SEQUENCE [LARGE SCALE GENOMIC DNA]</scope>
    <source>
        <strain evidence="3 4">CCMP1005</strain>
    </source>
</reference>
<evidence type="ECO:0000313" key="4">
    <source>
        <dbReference type="Proteomes" id="UP000266841"/>
    </source>
</evidence>
<feature type="domain" description="Helicase-associated" evidence="2">
    <location>
        <begin position="98"/>
        <end position="155"/>
    </location>
</feature>
<comment type="caution">
    <text evidence="3">The sequence shown here is derived from an EMBL/GenBank/DDBJ whole genome shotgun (WGS) entry which is preliminary data.</text>
</comment>
<protein>
    <recommendedName>
        <fullName evidence="2">Helicase-associated domain-containing protein</fullName>
    </recommendedName>
</protein>
<organism evidence="3 4">
    <name type="scientific">Thalassiosira oceanica</name>
    <name type="common">Marine diatom</name>
    <dbReference type="NCBI Taxonomy" id="159749"/>
    <lineage>
        <taxon>Eukaryota</taxon>
        <taxon>Sar</taxon>
        <taxon>Stramenopiles</taxon>
        <taxon>Ochrophyta</taxon>
        <taxon>Bacillariophyta</taxon>
        <taxon>Coscinodiscophyceae</taxon>
        <taxon>Thalassiosirophycidae</taxon>
        <taxon>Thalassiosirales</taxon>
        <taxon>Thalassiosiraceae</taxon>
        <taxon>Thalassiosira</taxon>
    </lineage>
</organism>
<dbReference type="Gene3D" id="6.10.140.530">
    <property type="match status" value="4"/>
</dbReference>
<evidence type="ECO:0000256" key="1">
    <source>
        <dbReference type="SAM" id="MobiDB-lite"/>
    </source>
</evidence>
<dbReference type="PANTHER" id="PTHR33418:SF1">
    <property type="entry name" value="HELICASE-ASSOCIATED DOMAIN-CONTAINING PROTEIN"/>
    <property type="match status" value="1"/>
</dbReference>
<dbReference type="OrthoDB" id="48491at2759"/>
<dbReference type="EMBL" id="AGNL01044188">
    <property type="protein sequence ID" value="EJK50105.1"/>
    <property type="molecule type" value="Genomic_DNA"/>
</dbReference>
<proteinExistence type="predicted"/>
<dbReference type="InterPro" id="IPR005114">
    <property type="entry name" value="Helicase_assoc"/>
</dbReference>
<dbReference type="PANTHER" id="PTHR33418">
    <property type="entry name" value="HELICASE-ASSOCIATED"/>
    <property type="match status" value="1"/>
</dbReference>
<dbReference type="Pfam" id="PF03457">
    <property type="entry name" value="HA"/>
    <property type="match status" value="4"/>
</dbReference>
<evidence type="ECO:0000259" key="2">
    <source>
        <dbReference type="Pfam" id="PF03457"/>
    </source>
</evidence>
<name>K0RAA4_THAOC</name>
<feature type="domain" description="Helicase-associated" evidence="2">
    <location>
        <begin position="31"/>
        <end position="89"/>
    </location>
</feature>
<dbReference type="eggNOG" id="ENOG502SC1P">
    <property type="taxonomic scope" value="Eukaryota"/>
</dbReference>
<feature type="compositionally biased region" description="Low complexity" evidence="1">
    <location>
        <begin position="257"/>
        <end position="268"/>
    </location>
</feature>
<accession>K0RAA4</accession>
<feature type="region of interest" description="Disordered" evidence="1">
    <location>
        <begin position="252"/>
        <end position="281"/>
    </location>
</feature>
<evidence type="ECO:0000313" key="3">
    <source>
        <dbReference type="EMBL" id="EJK50105.1"/>
    </source>
</evidence>
<dbReference type="AlphaFoldDB" id="K0RAA4"/>
<sequence length="478" mass="53300">MPVSRRKRRSLANPSVGLQEGRAGRRRIKYDEQWNLSFKELLDYRSGHGDCNVPQSQGKLGTWVNHQRTAYMAGSLAQGRIDRLNSIGFKWTLASPTVPWETRFNELVQYKAKHGDCNVPRSQGKLGTWVSTQRSAYTAGSLAQDRIDRLNSIGFKWTLASPTVPWETRFDELIQHKAKHGDCKDRLDRLNDIGFDWTPPMLRPRKREALSSTQEQSLMRNESVSLLGTNVALGGDMPAGDVWDEAAVAEPARDDANAPAKAPSAVAPRKTPPTAAELPASATRKLVTVAGYGKPPATPIGLGPAHGAPWNPVRRRNETAAKEEERAPLIAKSMAPTMGPQWNVRFTELVNYRSEHGDCDVPQMQGKLGRWASKQRTSYIANSLAQDRIDQLSSIGFKWATRATKGKTGPSVPWEIRFDELIQHKAKHGDCNVPQRQGQLGRWVHHQSSAYTANSLAQDRVDRLNNIGFKWVLREVAP</sequence>